<reference evidence="2" key="2">
    <citation type="submission" date="2013-10" db="EMBL/GenBank/DDBJ databases">
        <authorList>
            <person name="Aslett M."/>
        </authorList>
    </citation>
    <scope>NUCLEOTIDE SEQUENCE [LARGE SCALE GENOMIC DNA]</scope>
    <source>
        <strain evidence="2">Houghton</strain>
    </source>
</reference>
<evidence type="ECO:0000313" key="2">
    <source>
        <dbReference type="EMBL" id="CDJ47491.1"/>
    </source>
</evidence>
<feature type="compositionally biased region" description="Polar residues" evidence="1">
    <location>
        <begin position="439"/>
        <end position="454"/>
    </location>
</feature>
<feature type="compositionally biased region" description="Basic and acidic residues" evidence="1">
    <location>
        <begin position="57"/>
        <end position="73"/>
    </location>
</feature>
<feature type="region of interest" description="Disordered" evidence="1">
    <location>
        <begin position="55"/>
        <end position="258"/>
    </location>
</feature>
<protein>
    <submittedName>
        <fullName evidence="2">Uncharacterized protein</fullName>
    </submittedName>
</protein>
<feature type="compositionally biased region" description="Polar residues" evidence="1">
    <location>
        <begin position="293"/>
        <end position="304"/>
    </location>
</feature>
<feature type="compositionally biased region" description="Basic and acidic residues" evidence="1">
    <location>
        <begin position="149"/>
        <end position="159"/>
    </location>
</feature>
<feature type="compositionally biased region" description="Polar residues" evidence="1">
    <location>
        <begin position="100"/>
        <end position="110"/>
    </location>
</feature>
<feature type="region of interest" description="Disordered" evidence="1">
    <location>
        <begin position="293"/>
        <end position="539"/>
    </location>
</feature>
<feature type="compositionally biased region" description="Polar residues" evidence="1">
    <location>
        <begin position="318"/>
        <end position="327"/>
    </location>
</feature>
<feature type="compositionally biased region" description="Basic and acidic residues" evidence="1">
    <location>
        <begin position="456"/>
        <end position="467"/>
    </location>
</feature>
<feature type="compositionally biased region" description="Polar residues" evidence="1">
    <location>
        <begin position="175"/>
        <end position="188"/>
    </location>
</feature>
<gene>
    <name evidence="2" type="ORF">EBH_0039240</name>
</gene>
<dbReference type="OrthoDB" id="10562786at2759"/>
<dbReference type="AlphaFoldDB" id="U6LBF9"/>
<keyword evidence="3" id="KW-1185">Reference proteome</keyword>
<dbReference type="Proteomes" id="UP000030750">
    <property type="component" value="Unassembled WGS sequence"/>
</dbReference>
<accession>U6LBF9</accession>
<feature type="compositionally biased region" description="Polar residues" evidence="1">
    <location>
        <begin position="527"/>
        <end position="539"/>
    </location>
</feature>
<proteinExistence type="predicted"/>
<feature type="compositionally biased region" description="Polar residues" evidence="1">
    <location>
        <begin position="401"/>
        <end position="414"/>
    </location>
</feature>
<evidence type="ECO:0000256" key="1">
    <source>
        <dbReference type="SAM" id="MobiDB-lite"/>
    </source>
</evidence>
<dbReference type="EMBL" id="HG710743">
    <property type="protein sequence ID" value="CDJ47491.1"/>
    <property type="molecule type" value="Genomic_DNA"/>
</dbReference>
<organism evidence="2 3">
    <name type="scientific">Eimeria brunetti</name>
    <dbReference type="NCBI Taxonomy" id="51314"/>
    <lineage>
        <taxon>Eukaryota</taxon>
        <taxon>Sar</taxon>
        <taxon>Alveolata</taxon>
        <taxon>Apicomplexa</taxon>
        <taxon>Conoidasida</taxon>
        <taxon>Coccidia</taxon>
        <taxon>Eucoccidiorida</taxon>
        <taxon>Eimeriorina</taxon>
        <taxon>Eimeriidae</taxon>
        <taxon>Eimeria</taxon>
    </lineage>
</organism>
<sequence>MCLESDHFALRSVYLFLLDQGALLAEEVRRASGSGDAEVRDGKIEKATGLRGWANKVPKELHGNEHAKGELQELSRSASGVSRGEASHKPKPPSLARSPQGLTSSHSSVAQKEVPRSYPRQSVSLPESLSGKDAVLSRSQPGCPTKRGGYRESKPKANDSADGLQTNPKPLAPGRSQTDTSIHNTGSVRPSAVKAPPGTLNGPSGETPATKPRRRLTSSSGRRLLSKVSLSDVPPQKEEIAHADCTLQSPPHEGAGEDMKCAFPPSALAKACSLTATKYKGEATLAKRFHSLASVNFESRPQKSASDDRVGQDEESQQTDSRFSSGCPSVDKEGSRMPPNRTETASRPVELHAQPGAHTDQLVSTDGASERNQIEDPGQSSLAKEEQARDVSDDEGKRCQLNESARSENITTVEAVNPGSDRQLRQDESSASLKRPGISNPTLRQLPTTPSLNKGRSGDSDGSHNQREAVVQGNQRDPLSADVTPESAGATNRDSRRLSSSEGGSRGSDPKAVTSQRDPDVAETASLGVTSVLSSRPST</sequence>
<dbReference type="VEuPathDB" id="ToxoDB:EBH_0039240"/>
<feature type="compositionally biased region" description="Basic and acidic residues" evidence="1">
    <location>
        <begin position="383"/>
        <end position="400"/>
    </location>
</feature>
<name>U6LBF9_9EIME</name>
<reference evidence="2" key="1">
    <citation type="submission" date="2013-10" db="EMBL/GenBank/DDBJ databases">
        <title>Genomic analysis of the causative agents of coccidiosis in chickens.</title>
        <authorList>
            <person name="Reid A.J."/>
            <person name="Blake D."/>
            <person name="Billington K."/>
            <person name="Browne H."/>
            <person name="Dunn M."/>
            <person name="Hung S."/>
            <person name="Kawahara F."/>
            <person name="Miranda-Saavedra D."/>
            <person name="Mourier T."/>
            <person name="Nagra H."/>
            <person name="Otto T.D."/>
            <person name="Rawlings N."/>
            <person name="Sanchez A."/>
            <person name="Sanders M."/>
            <person name="Subramaniam C."/>
            <person name="Tay Y."/>
            <person name="Dear P."/>
            <person name="Doerig C."/>
            <person name="Gruber A."/>
            <person name="Parkinson J."/>
            <person name="Shirley M."/>
            <person name="Wan K.L."/>
            <person name="Berriman M."/>
            <person name="Tomley F."/>
            <person name="Pain A."/>
        </authorList>
    </citation>
    <scope>NUCLEOTIDE SEQUENCE [LARGE SCALE GENOMIC DNA]</scope>
    <source>
        <strain evidence="2">Houghton</strain>
    </source>
</reference>
<evidence type="ECO:0000313" key="3">
    <source>
        <dbReference type="Proteomes" id="UP000030750"/>
    </source>
</evidence>